<gene>
    <name evidence="2" type="ORF">H8K32_05495</name>
</gene>
<name>A0A923HD57_9BURK</name>
<comment type="caution">
    <text evidence="2">The sequence shown here is derived from an EMBL/GenBank/DDBJ whole genome shotgun (WGS) entry which is preliminary data.</text>
</comment>
<dbReference type="InterPro" id="IPR025991">
    <property type="entry name" value="Chemoreceptor_zinc-bind_dom"/>
</dbReference>
<protein>
    <submittedName>
        <fullName evidence="2">CZB domain-containing protein</fullName>
    </submittedName>
</protein>
<proteinExistence type="predicted"/>
<dbReference type="Pfam" id="PF13682">
    <property type="entry name" value="CZB"/>
    <property type="match status" value="1"/>
</dbReference>
<evidence type="ECO:0000313" key="3">
    <source>
        <dbReference type="Proteomes" id="UP000634011"/>
    </source>
</evidence>
<feature type="domain" description="Chemoreceptor zinc-binding" evidence="1">
    <location>
        <begin position="10"/>
        <end position="75"/>
    </location>
</feature>
<sequence length="117" mass="12661">MDLNNAIAKHSEWKTKLRSAITRKETLDASTISKDNCCDLGKWLHGEAKSSFGHLAAHSDCVKKHAEFHVQAGKVASAINEKKYTEAEAMIEAGTPYTKASSAIGVAILHLKKEAGI</sequence>
<dbReference type="AlphaFoldDB" id="A0A923HD57"/>
<dbReference type="Gene3D" id="1.20.120.30">
    <property type="entry name" value="Aspartate receptor, ligand-binding domain"/>
    <property type="match status" value="1"/>
</dbReference>
<accession>A0A923HD57</accession>
<reference evidence="2" key="1">
    <citation type="submission" date="2020-08" db="EMBL/GenBank/DDBJ databases">
        <title>Novel species isolated from subtropical streams in China.</title>
        <authorList>
            <person name="Lu H."/>
        </authorList>
    </citation>
    <scope>NUCLEOTIDE SEQUENCE</scope>
    <source>
        <strain evidence="2">KACC 12607</strain>
    </source>
</reference>
<organism evidence="2 3">
    <name type="scientific">Undibacterium jejuense</name>
    <dbReference type="NCBI Taxonomy" id="1344949"/>
    <lineage>
        <taxon>Bacteria</taxon>
        <taxon>Pseudomonadati</taxon>
        <taxon>Pseudomonadota</taxon>
        <taxon>Betaproteobacteria</taxon>
        <taxon>Burkholderiales</taxon>
        <taxon>Oxalobacteraceae</taxon>
        <taxon>Undibacterium</taxon>
    </lineage>
</organism>
<keyword evidence="3" id="KW-1185">Reference proteome</keyword>
<dbReference type="RefSeq" id="WP_186911467.1">
    <property type="nucleotide sequence ID" value="NZ_JACOFV010000003.1"/>
</dbReference>
<dbReference type="EMBL" id="JACOFV010000003">
    <property type="protein sequence ID" value="MBC3861549.1"/>
    <property type="molecule type" value="Genomic_DNA"/>
</dbReference>
<evidence type="ECO:0000313" key="2">
    <source>
        <dbReference type="EMBL" id="MBC3861549.1"/>
    </source>
</evidence>
<evidence type="ECO:0000259" key="1">
    <source>
        <dbReference type="Pfam" id="PF13682"/>
    </source>
</evidence>
<dbReference type="Proteomes" id="UP000634011">
    <property type="component" value="Unassembled WGS sequence"/>
</dbReference>